<evidence type="ECO:0000313" key="2">
    <source>
        <dbReference type="Proteomes" id="UP001432322"/>
    </source>
</evidence>
<sequence length="127" mass="14711">PYYSMFRVKEVSTRLLRPTNPSINVDLLDELVTNWNKDWEADASVKVFDEGLAQYMLVDELSHHKFYAAVILGKPALRCSLVEAEPEDTLDEEAENEFTLTKSTVNVRDHLDRLMEVLSKRGYRFKS</sequence>
<evidence type="ECO:0000313" key="1">
    <source>
        <dbReference type="EMBL" id="GMT24519.1"/>
    </source>
</evidence>
<dbReference type="EMBL" id="BTSY01000004">
    <property type="protein sequence ID" value="GMT24519.1"/>
    <property type="molecule type" value="Genomic_DNA"/>
</dbReference>
<dbReference type="Proteomes" id="UP001432322">
    <property type="component" value="Unassembled WGS sequence"/>
</dbReference>
<name>A0AAV5W3N2_9BILA</name>
<proteinExistence type="predicted"/>
<organism evidence="1 2">
    <name type="scientific">Pristionchus fissidentatus</name>
    <dbReference type="NCBI Taxonomy" id="1538716"/>
    <lineage>
        <taxon>Eukaryota</taxon>
        <taxon>Metazoa</taxon>
        <taxon>Ecdysozoa</taxon>
        <taxon>Nematoda</taxon>
        <taxon>Chromadorea</taxon>
        <taxon>Rhabditida</taxon>
        <taxon>Rhabditina</taxon>
        <taxon>Diplogasteromorpha</taxon>
        <taxon>Diplogasteroidea</taxon>
        <taxon>Neodiplogasteridae</taxon>
        <taxon>Pristionchus</taxon>
    </lineage>
</organism>
<accession>A0AAV5W3N2</accession>
<protein>
    <submittedName>
        <fullName evidence="1">Uncharacterized protein</fullName>
    </submittedName>
</protein>
<dbReference type="AlphaFoldDB" id="A0AAV5W3N2"/>
<keyword evidence="2" id="KW-1185">Reference proteome</keyword>
<comment type="caution">
    <text evidence="1">The sequence shown here is derived from an EMBL/GenBank/DDBJ whole genome shotgun (WGS) entry which is preliminary data.</text>
</comment>
<reference evidence="1" key="1">
    <citation type="submission" date="2023-10" db="EMBL/GenBank/DDBJ databases">
        <title>Genome assembly of Pristionchus species.</title>
        <authorList>
            <person name="Yoshida K."/>
            <person name="Sommer R.J."/>
        </authorList>
    </citation>
    <scope>NUCLEOTIDE SEQUENCE</scope>
    <source>
        <strain evidence="1">RS5133</strain>
    </source>
</reference>
<feature type="non-terminal residue" evidence="1">
    <location>
        <position position="1"/>
    </location>
</feature>
<gene>
    <name evidence="1" type="ORF">PFISCL1PPCAC_15816</name>
</gene>